<dbReference type="InterPro" id="IPR018550">
    <property type="entry name" value="Lipid-A_deacylase-rel"/>
</dbReference>
<dbReference type="Gene3D" id="2.40.160.20">
    <property type="match status" value="1"/>
</dbReference>
<sequence length="203" mass="21884">MKILLPLLSLLASAALAGEAVPAISPTVQHEMLKPWQQNSIDLEAGYLWKIGGDTPLDYEIAPVILSWRPAYQLHHVFNSGAAIVMRSRFAAIGQAITQGPENHYFGLMAAPSLEFWNPDGTWSIYGQIGGGLGWIDSQGVTGGQGQDLTYNWFAAAGVSFAVTEKVDFRVGAMFQHLSNRGATDPNPGLNSAGFTMGVSWDF</sequence>
<dbReference type="Proteomes" id="UP000190774">
    <property type="component" value="Unassembled WGS sequence"/>
</dbReference>
<reference evidence="3" key="1">
    <citation type="submission" date="2017-02" db="EMBL/GenBank/DDBJ databases">
        <authorList>
            <person name="Varghese N."/>
            <person name="Submissions S."/>
        </authorList>
    </citation>
    <scope>NUCLEOTIDE SEQUENCE [LARGE SCALE GENOMIC DNA]</scope>
    <source>
        <strain evidence="3">ATCC 700200</strain>
    </source>
</reference>
<dbReference type="SUPFAM" id="SSF56925">
    <property type="entry name" value="OMPA-like"/>
    <property type="match status" value="1"/>
</dbReference>
<protein>
    <submittedName>
        <fullName evidence="2">Lipid A 3-O-deacylase (PagL)</fullName>
    </submittedName>
</protein>
<feature type="signal peptide" evidence="1">
    <location>
        <begin position="1"/>
        <end position="17"/>
    </location>
</feature>
<evidence type="ECO:0000313" key="3">
    <source>
        <dbReference type="Proteomes" id="UP000190774"/>
    </source>
</evidence>
<dbReference type="Pfam" id="PF09411">
    <property type="entry name" value="PagL"/>
    <property type="match status" value="1"/>
</dbReference>
<gene>
    <name evidence="2" type="ORF">SAMN02745166_04687</name>
</gene>
<keyword evidence="3" id="KW-1185">Reference proteome</keyword>
<dbReference type="RefSeq" id="WP_078815806.1">
    <property type="nucleotide sequence ID" value="NZ_FUYE01000023.1"/>
</dbReference>
<dbReference type="InterPro" id="IPR011250">
    <property type="entry name" value="OMP/PagP_B-barrel"/>
</dbReference>
<feature type="chain" id="PRO_5013341187" evidence="1">
    <location>
        <begin position="18"/>
        <end position="203"/>
    </location>
</feature>
<dbReference type="STRING" id="48467.SAMN02745166_04687"/>
<organism evidence="2 3">
    <name type="scientific">Prosthecobacter debontii</name>
    <dbReference type="NCBI Taxonomy" id="48467"/>
    <lineage>
        <taxon>Bacteria</taxon>
        <taxon>Pseudomonadati</taxon>
        <taxon>Verrucomicrobiota</taxon>
        <taxon>Verrucomicrobiia</taxon>
        <taxon>Verrucomicrobiales</taxon>
        <taxon>Verrucomicrobiaceae</taxon>
        <taxon>Prosthecobacter</taxon>
    </lineage>
</organism>
<dbReference type="OrthoDB" id="191770at2"/>
<dbReference type="AlphaFoldDB" id="A0A1T4Z024"/>
<name>A0A1T4Z024_9BACT</name>
<accession>A0A1T4Z024</accession>
<dbReference type="EMBL" id="FUYE01000023">
    <property type="protein sequence ID" value="SKB07410.1"/>
    <property type="molecule type" value="Genomic_DNA"/>
</dbReference>
<keyword evidence="1" id="KW-0732">Signal</keyword>
<proteinExistence type="predicted"/>
<evidence type="ECO:0000256" key="1">
    <source>
        <dbReference type="SAM" id="SignalP"/>
    </source>
</evidence>
<evidence type="ECO:0000313" key="2">
    <source>
        <dbReference type="EMBL" id="SKB07410.1"/>
    </source>
</evidence>